<evidence type="ECO:0000313" key="1">
    <source>
        <dbReference type="EMBL" id="TRY64573.1"/>
    </source>
</evidence>
<sequence>MFETVVNHKLGLCPRRISLIPLLLLDGALSNNESIILWECVLESSWDENPRKQTSDETPKKSMRKRTAFKRWFTLCHVLALHLFQWCFV</sequence>
<proteinExistence type="predicted"/>
<reference evidence="1 2" key="1">
    <citation type="journal article" date="2019" name="Sci. Data">
        <title>Hybrid genome assembly and annotation of Danionella translucida.</title>
        <authorList>
            <person name="Kadobianskyi M."/>
            <person name="Schulze L."/>
            <person name="Schuelke M."/>
            <person name="Judkewitz B."/>
        </authorList>
    </citation>
    <scope>NUCLEOTIDE SEQUENCE [LARGE SCALE GENOMIC DNA]</scope>
    <source>
        <strain evidence="1 2">Bolton</strain>
    </source>
</reference>
<gene>
    <name evidence="1" type="ORF">DNTS_033872</name>
</gene>
<evidence type="ECO:0000313" key="2">
    <source>
        <dbReference type="Proteomes" id="UP000316079"/>
    </source>
</evidence>
<accession>A0A553NGK2</accession>
<keyword evidence="2" id="KW-1185">Reference proteome</keyword>
<dbReference type="Proteomes" id="UP000316079">
    <property type="component" value="Unassembled WGS sequence"/>
</dbReference>
<name>A0A553NGK2_9TELE</name>
<dbReference type="AlphaFoldDB" id="A0A553NGK2"/>
<dbReference type="EMBL" id="SRMA01026988">
    <property type="protein sequence ID" value="TRY64573.1"/>
    <property type="molecule type" value="Genomic_DNA"/>
</dbReference>
<protein>
    <submittedName>
        <fullName evidence="1">Uncharacterized protein</fullName>
    </submittedName>
</protein>
<organism evidence="1 2">
    <name type="scientific">Danionella cerebrum</name>
    <dbReference type="NCBI Taxonomy" id="2873325"/>
    <lineage>
        <taxon>Eukaryota</taxon>
        <taxon>Metazoa</taxon>
        <taxon>Chordata</taxon>
        <taxon>Craniata</taxon>
        <taxon>Vertebrata</taxon>
        <taxon>Euteleostomi</taxon>
        <taxon>Actinopterygii</taxon>
        <taxon>Neopterygii</taxon>
        <taxon>Teleostei</taxon>
        <taxon>Ostariophysi</taxon>
        <taxon>Cypriniformes</taxon>
        <taxon>Danionidae</taxon>
        <taxon>Danioninae</taxon>
        <taxon>Danionella</taxon>
    </lineage>
</organism>
<comment type="caution">
    <text evidence="1">The sequence shown here is derived from an EMBL/GenBank/DDBJ whole genome shotgun (WGS) entry which is preliminary data.</text>
</comment>